<evidence type="ECO:0000256" key="3">
    <source>
        <dbReference type="ARBA" id="ARBA00023125"/>
    </source>
</evidence>
<evidence type="ECO:0000313" key="8">
    <source>
        <dbReference type="Proteomes" id="UP000053096"/>
    </source>
</evidence>
<dbReference type="InterPro" id="IPR036388">
    <property type="entry name" value="WH-like_DNA-bd_sf"/>
</dbReference>
<proteinExistence type="inferred from homology"/>
<evidence type="ECO:0000256" key="1">
    <source>
        <dbReference type="ARBA" id="ARBA00009437"/>
    </source>
</evidence>
<gene>
    <name evidence="7" type="primary">dmlR_13</name>
    <name evidence="6" type="ORF">BBN53_19795</name>
    <name evidence="7" type="ORF">ERS370011_02266</name>
</gene>
<evidence type="ECO:0000313" key="7">
    <source>
        <dbReference type="EMBL" id="CUI79472.1"/>
    </source>
</evidence>
<feature type="domain" description="HTH lysR-type" evidence="5">
    <location>
        <begin position="1"/>
        <end position="59"/>
    </location>
</feature>
<dbReference type="FunFam" id="1.10.10.10:FF:000001">
    <property type="entry name" value="LysR family transcriptional regulator"/>
    <property type="match status" value="1"/>
</dbReference>
<dbReference type="InterPro" id="IPR036390">
    <property type="entry name" value="WH_DNA-bd_sf"/>
</dbReference>
<dbReference type="RefSeq" id="WP_043207086.1">
    <property type="nucleotide sequence ID" value="NZ_CAJGUP010000229.1"/>
</dbReference>
<accession>A0A0M7FCT2</accession>
<dbReference type="EMBL" id="CP016440">
    <property type="protein sequence ID" value="ANY17929.1"/>
    <property type="molecule type" value="Genomic_DNA"/>
</dbReference>
<dbReference type="PANTHER" id="PTHR30537:SF5">
    <property type="entry name" value="HTH-TYPE TRANSCRIPTIONAL ACTIVATOR TTDR-RELATED"/>
    <property type="match status" value="1"/>
</dbReference>
<dbReference type="InterPro" id="IPR000847">
    <property type="entry name" value="LysR_HTH_N"/>
</dbReference>
<accession>A0A0J6C6S3</accession>
<dbReference type="GO" id="GO:0006351">
    <property type="term" value="P:DNA-templated transcription"/>
    <property type="evidence" value="ECO:0007669"/>
    <property type="project" value="TreeGrafter"/>
</dbReference>
<dbReference type="InterPro" id="IPR005119">
    <property type="entry name" value="LysR_subst-bd"/>
</dbReference>
<comment type="similarity">
    <text evidence="1">Belongs to the LysR transcriptional regulatory family.</text>
</comment>
<dbReference type="Pfam" id="PF00126">
    <property type="entry name" value="HTH_1"/>
    <property type="match status" value="1"/>
</dbReference>
<evidence type="ECO:0000313" key="6">
    <source>
        <dbReference type="EMBL" id="ANY17929.1"/>
    </source>
</evidence>
<dbReference type="PROSITE" id="PS50931">
    <property type="entry name" value="HTH_LYSR"/>
    <property type="match status" value="1"/>
</dbReference>
<reference evidence="7 8" key="1">
    <citation type="submission" date="2015-09" db="EMBL/GenBank/DDBJ databases">
        <authorList>
            <person name="Jackson K.R."/>
            <person name="Lunt B.L."/>
            <person name="Fisher J.N.B."/>
            <person name="Gardner A.V."/>
            <person name="Bailey M.E."/>
            <person name="Deus L.M."/>
            <person name="Earl A.S."/>
            <person name="Gibby P.D."/>
            <person name="Hartmann K.A."/>
            <person name="Liu J.E."/>
            <person name="Manci A.M."/>
            <person name="Nielsen D.A."/>
            <person name="Solomon M.B."/>
            <person name="Breakwell D.P."/>
            <person name="Burnett S.H."/>
            <person name="Grose J.H."/>
        </authorList>
    </citation>
    <scope>NUCLEOTIDE SEQUENCE [LARGE SCALE GENOMIC DNA]</scope>
    <source>
        <strain evidence="7 8">2789STDY5608636</strain>
    </source>
</reference>
<dbReference type="EMBL" id="CYTV01000005">
    <property type="protein sequence ID" value="CUI79472.1"/>
    <property type="molecule type" value="Genomic_DNA"/>
</dbReference>
<dbReference type="PANTHER" id="PTHR30537">
    <property type="entry name" value="HTH-TYPE TRANSCRIPTIONAL REGULATOR"/>
    <property type="match status" value="1"/>
</dbReference>
<evidence type="ECO:0000256" key="4">
    <source>
        <dbReference type="ARBA" id="ARBA00023163"/>
    </source>
</evidence>
<evidence type="ECO:0000259" key="5">
    <source>
        <dbReference type="PROSITE" id="PS50931"/>
    </source>
</evidence>
<reference evidence="6 9" key="2">
    <citation type="submission" date="2016-07" db="EMBL/GenBank/DDBJ databases">
        <title>Complete genome sequences of Bordetella pseudohinzii.</title>
        <authorList>
            <person name="Spilker T."/>
            <person name="Darrah R."/>
            <person name="LiPuma J.J."/>
        </authorList>
    </citation>
    <scope>NUCLEOTIDE SEQUENCE [LARGE SCALE GENOMIC DNA]</scope>
    <source>
        <strain evidence="6 9">HI4681</strain>
    </source>
</reference>
<dbReference type="Proteomes" id="UP000053096">
    <property type="component" value="Unassembled WGS sequence"/>
</dbReference>
<dbReference type="Proteomes" id="UP000092950">
    <property type="component" value="Chromosome"/>
</dbReference>
<name>A0A0J6C6S3_9BORD</name>
<keyword evidence="9" id="KW-1185">Reference proteome</keyword>
<sequence length="307" mass="34332">MDAISDLAFFGLLVRQGNLSAAARELGITPAAVSTRLANLERRLGVRLLNRTTRRMHVTQEGELYLAEGARILADLDSLERRVTNTREQPQGLLRVNATFGFGRAHVAPAISAFANRYPDVEVQLHLSDRGANLLEDGFDLALRFGEIPDARLTARKLASNRRLLCAAPAYLSRHGEPRAPAELPRHRCIVIRESELAYGTWHLRAGQRSETIKVRGPLSANDGECALQWALDGQGIVMRSEWEAMPYLRSGRLRQILPQWQTPPADIYALYPQRLHLPAKTRALVDFLAERFAPRLRAPGADDPVW</sequence>
<dbReference type="InterPro" id="IPR058163">
    <property type="entry name" value="LysR-type_TF_proteobact-type"/>
</dbReference>
<dbReference type="OrthoDB" id="8954631at2"/>
<keyword evidence="4" id="KW-0804">Transcription</keyword>
<dbReference type="GO" id="GO:0043565">
    <property type="term" value="F:sequence-specific DNA binding"/>
    <property type="evidence" value="ECO:0007669"/>
    <property type="project" value="TreeGrafter"/>
</dbReference>
<dbReference type="Gene3D" id="3.40.190.290">
    <property type="match status" value="1"/>
</dbReference>
<dbReference type="SUPFAM" id="SSF53850">
    <property type="entry name" value="Periplasmic binding protein-like II"/>
    <property type="match status" value="1"/>
</dbReference>
<dbReference type="Pfam" id="PF03466">
    <property type="entry name" value="LysR_substrate"/>
    <property type="match status" value="1"/>
</dbReference>
<dbReference type="CDD" id="cd08479">
    <property type="entry name" value="PBP2_CrgA_like_9"/>
    <property type="match status" value="1"/>
</dbReference>
<dbReference type="KEGG" id="bpdz:BBN53_19795"/>
<protein>
    <submittedName>
        <fullName evidence="7">D-malate degradation protein R</fullName>
    </submittedName>
    <submittedName>
        <fullName evidence="6">LysR family transcriptional regulator</fullName>
    </submittedName>
</protein>
<dbReference type="SUPFAM" id="SSF46785">
    <property type="entry name" value="Winged helix' DNA-binding domain"/>
    <property type="match status" value="1"/>
</dbReference>
<dbReference type="AlphaFoldDB" id="A0A0J6C6S3"/>
<evidence type="ECO:0000256" key="2">
    <source>
        <dbReference type="ARBA" id="ARBA00023015"/>
    </source>
</evidence>
<evidence type="ECO:0000313" key="9">
    <source>
        <dbReference type="Proteomes" id="UP000092950"/>
    </source>
</evidence>
<keyword evidence="2" id="KW-0805">Transcription regulation</keyword>
<organism evidence="7 8">
    <name type="scientific">Bordetella pseudohinzii</name>
    <dbReference type="NCBI Taxonomy" id="1331258"/>
    <lineage>
        <taxon>Bacteria</taxon>
        <taxon>Pseudomonadati</taxon>
        <taxon>Pseudomonadota</taxon>
        <taxon>Betaproteobacteria</taxon>
        <taxon>Burkholderiales</taxon>
        <taxon>Alcaligenaceae</taxon>
        <taxon>Bordetella</taxon>
    </lineage>
</organism>
<dbReference type="Gene3D" id="1.10.10.10">
    <property type="entry name" value="Winged helix-like DNA-binding domain superfamily/Winged helix DNA-binding domain"/>
    <property type="match status" value="1"/>
</dbReference>
<dbReference type="GO" id="GO:0003700">
    <property type="term" value="F:DNA-binding transcription factor activity"/>
    <property type="evidence" value="ECO:0007669"/>
    <property type="project" value="InterPro"/>
</dbReference>
<dbReference type="FunFam" id="3.40.190.290:FF:000001">
    <property type="entry name" value="Transcriptional regulator, LysR family"/>
    <property type="match status" value="1"/>
</dbReference>
<keyword evidence="3" id="KW-0238">DNA-binding</keyword>